<evidence type="ECO:0000259" key="2">
    <source>
        <dbReference type="SMART" id="SM01324"/>
    </source>
</evidence>
<organism evidence="3 4">
    <name type="scientific">Actinobacillus indolicus</name>
    <dbReference type="NCBI Taxonomy" id="51049"/>
    <lineage>
        <taxon>Bacteria</taxon>
        <taxon>Pseudomonadati</taxon>
        <taxon>Pseudomonadota</taxon>
        <taxon>Gammaproteobacteria</taxon>
        <taxon>Pasteurellales</taxon>
        <taxon>Pasteurellaceae</taxon>
        <taxon>Actinobacillus</taxon>
    </lineage>
</organism>
<dbReference type="KEGG" id="aio:EXH44_06560"/>
<evidence type="ECO:0000313" key="3">
    <source>
        <dbReference type="EMBL" id="QBQ63917.1"/>
    </source>
</evidence>
<dbReference type="EMBL" id="CP038145">
    <property type="protein sequence ID" value="QBQ63917.1"/>
    <property type="molecule type" value="Genomic_DNA"/>
</dbReference>
<dbReference type="RefSeq" id="WP_162856750.1">
    <property type="nucleotide sequence ID" value="NZ_CP038145.1"/>
</dbReference>
<dbReference type="InterPro" id="IPR038434">
    <property type="entry name" value="YARHG_sf"/>
</dbReference>
<feature type="chain" id="PRO_5020922262" evidence="1">
    <location>
        <begin position="18"/>
        <end position="223"/>
    </location>
</feature>
<feature type="signal peptide" evidence="1">
    <location>
        <begin position="1"/>
        <end position="17"/>
    </location>
</feature>
<accession>A0A4P7CKP5</accession>
<dbReference type="InterPro" id="IPR025582">
    <property type="entry name" value="YARHG_dom"/>
</dbReference>
<sequence length="223" mass="26222">MKKYFLLYLFFSPTLLALDIAEPQSTCTKCSTELLAKTNLAEIPLAKLLRMKNDLYATKGYRFQKQELQAYYEQQHWYKPAKDNSSVTLTAIEQQNVDLLQKQILILEKRHKEIIAQIEHLTQLAQDKVLLEKTMKMIIDKEHWSIFQKLLNTIDNEALKQSGFYSVNIDNGLSWQGYQAYIHHNQLVLSFNEKGDLDDEWAIYWVFELEHQSLKYIRTDIAG</sequence>
<feature type="domain" description="YARHG" evidence="2">
    <location>
        <begin position="29"/>
        <end position="105"/>
    </location>
</feature>
<evidence type="ECO:0000256" key="1">
    <source>
        <dbReference type="SAM" id="SignalP"/>
    </source>
</evidence>
<reference evidence="3 4" key="1">
    <citation type="submission" date="2019-03" db="EMBL/GenBank/DDBJ databases">
        <authorList>
            <person name="Che Y."/>
            <person name="Zhou L."/>
        </authorList>
    </citation>
    <scope>NUCLEOTIDE SEQUENCE [LARGE SCALE GENOMIC DNA]</scope>
    <source>
        <strain evidence="3 4">AIFJ1607</strain>
    </source>
</reference>
<keyword evidence="1" id="KW-0732">Signal</keyword>
<dbReference type="Proteomes" id="UP000294444">
    <property type="component" value="Chromosome"/>
</dbReference>
<gene>
    <name evidence="3" type="ORF">EXH44_06560</name>
</gene>
<protein>
    <submittedName>
        <fullName evidence="3">YARHG domain-containing protein</fullName>
    </submittedName>
</protein>
<dbReference type="AlphaFoldDB" id="A0A4P7CKP5"/>
<dbReference type="Gene3D" id="1.20.58.1690">
    <property type="match status" value="1"/>
</dbReference>
<name>A0A4P7CKP5_9PAST</name>
<dbReference type="Pfam" id="PF13308">
    <property type="entry name" value="YARHG"/>
    <property type="match status" value="1"/>
</dbReference>
<proteinExistence type="predicted"/>
<evidence type="ECO:0000313" key="4">
    <source>
        <dbReference type="Proteomes" id="UP000294444"/>
    </source>
</evidence>
<dbReference type="SMART" id="SM01324">
    <property type="entry name" value="YARHG"/>
    <property type="match status" value="1"/>
</dbReference>
<keyword evidence="4" id="KW-1185">Reference proteome</keyword>